<keyword evidence="1" id="KW-0732">Signal</keyword>
<dbReference type="Proteomes" id="UP000886476">
    <property type="component" value="Unassembled WGS sequence"/>
</dbReference>
<evidence type="ECO:0000313" key="2">
    <source>
        <dbReference type="EMBL" id="NPU66630.1"/>
    </source>
</evidence>
<sequence length="171" mass="17874">MPQIRRAAAALLLSLAAGATSWAAEPSGCDKFKWDIARERAALTSADRKTLDSGAEIAALPASGLLLTLYPFADAKLPTTPERSPREGTFAGVTRMTAAPKAGVYTVSLSTAAWIDLIQDGTTLRPIAFSGATDCDGIRKTVKYELAGQPFVLQVSGAPQAEISVAILPAE</sequence>
<dbReference type="EMBL" id="JABFDN010000004">
    <property type="protein sequence ID" value="NPU66630.1"/>
    <property type="molecule type" value="Genomic_DNA"/>
</dbReference>
<feature type="signal peptide" evidence="1">
    <location>
        <begin position="1"/>
        <end position="23"/>
    </location>
</feature>
<evidence type="ECO:0000256" key="1">
    <source>
        <dbReference type="SAM" id="SignalP"/>
    </source>
</evidence>
<accession>A0ABX2CFZ3</accession>
<dbReference type="RefSeq" id="WP_172111686.1">
    <property type="nucleotide sequence ID" value="NZ_JABFDN010000004.1"/>
</dbReference>
<keyword evidence="3" id="KW-1185">Reference proteome</keyword>
<gene>
    <name evidence="2" type="ORF">HL667_16630</name>
</gene>
<proteinExistence type="predicted"/>
<name>A0ABX2CFZ3_9BRAD</name>
<organism evidence="2 3">
    <name type="scientific">Bradyrhizobium aeschynomenes</name>
    <dbReference type="NCBI Taxonomy" id="2734909"/>
    <lineage>
        <taxon>Bacteria</taxon>
        <taxon>Pseudomonadati</taxon>
        <taxon>Pseudomonadota</taxon>
        <taxon>Alphaproteobacteria</taxon>
        <taxon>Hyphomicrobiales</taxon>
        <taxon>Nitrobacteraceae</taxon>
        <taxon>Bradyrhizobium</taxon>
    </lineage>
</organism>
<protein>
    <recommendedName>
        <fullName evidence="4">Homogentisate 1,2-dioxygenase</fullName>
    </recommendedName>
</protein>
<feature type="chain" id="PRO_5046285464" description="Homogentisate 1,2-dioxygenase" evidence="1">
    <location>
        <begin position="24"/>
        <end position="171"/>
    </location>
</feature>
<evidence type="ECO:0000313" key="3">
    <source>
        <dbReference type="Proteomes" id="UP000886476"/>
    </source>
</evidence>
<evidence type="ECO:0008006" key="4">
    <source>
        <dbReference type="Google" id="ProtNLM"/>
    </source>
</evidence>
<reference evidence="2" key="1">
    <citation type="submission" date="2020-05" db="EMBL/GenBank/DDBJ databases">
        <title>Nod-independent and nitrogen-fixing Bradyrhizobium aeschynomene sp. nov. isolated from nodules of Aeschynomene indica.</title>
        <authorList>
            <person name="Zhang Z."/>
        </authorList>
    </citation>
    <scope>NUCLEOTIDE SEQUENCE</scope>
    <source>
        <strain evidence="2">83012</strain>
    </source>
</reference>
<comment type="caution">
    <text evidence="2">The sequence shown here is derived from an EMBL/GenBank/DDBJ whole genome shotgun (WGS) entry which is preliminary data.</text>
</comment>